<dbReference type="OrthoDB" id="6432746at2759"/>
<dbReference type="Proteomes" id="UP000499080">
    <property type="component" value="Unassembled WGS sequence"/>
</dbReference>
<proteinExistence type="predicted"/>
<reference evidence="1 2" key="1">
    <citation type="journal article" date="2019" name="Sci. Rep.">
        <title>Orb-weaving spider Araneus ventricosus genome elucidates the spidroin gene catalogue.</title>
        <authorList>
            <person name="Kono N."/>
            <person name="Nakamura H."/>
            <person name="Ohtoshi R."/>
            <person name="Moran D.A.P."/>
            <person name="Shinohara A."/>
            <person name="Yoshida Y."/>
            <person name="Fujiwara M."/>
            <person name="Mori M."/>
            <person name="Tomita M."/>
            <person name="Arakawa K."/>
        </authorList>
    </citation>
    <scope>NUCLEOTIDE SEQUENCE [LARGE SCALE GENOMIC DNA]</scope>
</reference>
<feature type="non-terminal residue" evidence="1">
    <location>
        <position position="1"/>
    </location>
</feature>
<organism evidence="1 2">
    <name type="scientific">Araneus ventricosus</name>
    <name type="common">Orbweaver spider</name>
    <name type="synonym">Epeira ventricosa</name>
    <dbReference type="NCBI Taxonomy" id="182803"/>
    <lineage>
        <taxon>Eukaryota</taxon>
        <taxon>Metazoa</taxon>
        <taxon>Ecdysozoa</taxon>
        <taxon>Arthropoda</taxon>
        <taxon>Chelicerata</taxon>
        <taxon>Arachnida</taxon>
        <taxon>Araneae</taxon>
        <taxon>Araneomorphae</taxon>
        <taxon>Entelegynae</taxon>
        <taxon>Araneoidea</taxon>
        <taxon>Araneidae</taxon>
        <taxon>Araneus</taxon>
    </lineage>
</organism>
<keyword evidence="2" id="KW-1185">Reference proteome</keyword>
<sequence>CLDTDNIIQLLRLDPLSKSMSRQSAEDLAIFLAHQILYFESMCISFAKGCASIEGCEDEVLEVMGRYSTSTESLVKVLRIFKLYLKEGDSKEVRNLKLLILQLKYVCCRVLFAL</sequence>
<evidence type="ECO:0000313" key="2">
    <source>
        <dbReference type="Proteomes" id="UP000499080"/>
    </source>
</evidence>
<accession>A0A4Y2TW05</accession>
<evidence type="ECO:0000313" key="1">
    <source>
        <dbReference type="EMBL" id="GBO04738.1"/>
    </source>
</evidence>
<dbReference type="AlphaFoldDB" id="A0A4Y2TW05"/>
<dbReference type="EMBL" id="BGPR01031571">
    <property type="protein sequence ID" value="GBO04738.1"/>
    <property type="molecule type" value="Genomic_DNA"/>
</dbReference>
<name>A0A4Y2TW05_ARAVE</name>
<protein>
    <submittedName>
        <fullName evidence="1">Uncharacterized protein</fullName>
    </submittedName>
</protein>
<gene>
    <name evidence="1" type="ORF">AVEN_162499_1</name>
</gene>
<comment type="caution">
    <text evidence="1">The sequence shown here is derived from an EMBL/GenBank/DDBJ whole genome shotgun (WGS) entry which is preliminary data.</text>
</comment>